<comment type="caution">
    <text evidence="1">The sequence shown here is derived from an EMBL/GenBank/DDBJ whole genome shotgun (WGS) entry which is preliminary data.</text>
</comment>
<evidence type="ECO:0000313" key="2">
    <source>
        <dbReference type="Proteomes" id="UP001595818"/>
    </source>
</evidence>
<accession>A0ABV9T7K7</accession>
<gene>
    <name evidence="1" type="ORF">ACFPFU_23730</name>
</gene>
<dbReference type="RefSeq" id="WP_377068868.1">
    <property type="nucleotide sequence ID" value="NZ_JBHSJJ010000021.1"/>
</dbReference>
<name>A0ABV9T7K7_9BACT</name>
<sequence>MKGNLNIPEIARPSTDNEILLTAENGKGIGPNIQYMPEWNAFGWFTAKDQVVWDIELPQGGDYEVWMEWSVSDEESGKDYVISVGDQKITGTVGKSG</sequence>
<reference evidence="2" key="1">
    <citation type="journal article" date="2019" name="Int. J. Syst. Evol. Microbiol.">
        <title>The Global Catalogue of Microorganisms (GCM) 10K type strain sequencing project: providing services to taxonomists for standard genome sequencing and annotation.</title>
        <authorList>
            <consortium name="The Broad Institute Genomics Platform"/>
            <consortium name="The Broad Institute Genome Sequencing Center for Infectious Disease"/>
            <person name="Wu L."/>
            <person name="Ma J."/>
        </authorList>
    </citation>
    <scope>NUCLEOTIDE SEQUENCE [LARGE SCALE GENOMIC DNA]</scope>
    <source>
        <strain evidence="2">CGMCC 4.7466</strain>
    </source>
</reference>
<keyword evidence="2" id="KW-1185">Reference proteome</keyword>
<protein>
    <submittedName>
        <fullName evidence="1">Uncharacterized protein</fullName>
    </submittedName>
</protein>
<evidence type="ECO:0000313" key="1">
    <source>
        <dbReference type="EMBL" id="MFC4874735.1"/>
    </source>
</evidence>
<dbReference type="EMBL" id="JBHSJJ010000021">
    <property type="protein sequence ID" value="MFC4874735.1"/>
    <property type="molecule type" value="Genomic_DNA"/>
</dbReference>
<organism evidence="1 2">
    <name type="scientific">Negadavirga shengliensis</name>
    <dbReference type="NCBI Taxonomy" id="1389218"/>
    <lineage>
        <taxon>Bacteria</taxon>
        <taxon>Pseudomonadati</taxon>
        <taxon>Bacteroidota</taxon>
        <taxon>Cytophagia</taxon>
        <taxon>Cytophagales</taxon>
        <taxon>Cyclobacteriaceae</taxon>
        <taxon>Negadavirga</taxon>
    </lineage>
</organism>
<proteinExistence type="predicted"/>
<dbReference type="Proteomes" id="UP001595818">
    <property type="component" value="Unassembled WGS sequence"/>
</dbReference>